<dbReference type="EMBL" id="AP023326">
    <property type="protein sequence ID" value="BCI67343.1"/>
    <property type="molecule type" value="Genomic_DNA"/>
</dbReference>
<sequence>MKVLTTAGEEFLLGPEGSLAISKPLITKVDSGDKTTYQITVGSESSARKVLNGLKRKHPKIDVETTLASVQATRSYAKGVFCLDIGFGGDKAGRSLVKSTLALAKAAGIPIDLCTDAVGYLQDSAPPCFGYYFVRDLIVERPAAIPLHCIAIEATPDTGLILGYAEYFGVHRAVVCLGREYRGKAVRATYALDPRTGTQLNLNVDLSFNETDVEEIYDYQMDDIAGRQAAFGAVFSPYLQEKRKTEWECVVKDALSYAWLNCGATPNTMLTIADKLAIVRLFGDKAIPFLTQAQGWDVQVARHYAELVACQILNLAASDFRFEDKSGYSQTAEPLF</sequence>
<name>A0A6S6PJ45_ACEAC</name>
<proteinExistence type="predicted"/>
<dbReference type="Proteomes" id="UP000515220">
    <property type="component" value="Chromosome"/>
</dbReference>
<protein>
    <submittedName>
        <fullName evidence="1">Uncharacterized protein</fullName>
    </submittedName>
</protein>
<dbReference type="AlphaFoldDB" id="A0A6S6PJ45"/>
<reference evidence="1 2" key="1">
    <citation type="submission" date="2020-07" db="EMBL/GenBank/DDBJ databases">
        <title>Complete Genome Sequence of an acetic acid bacterium, Acetobacter aceti JCM20276.</title>
        <authorList>
            <person name="Hirose Y."/>
            <person name="Mihara H."/>
        </authorList>
    </citation>
    <scope>NUCLEOTIDE SEQUENCE [LARGE SCALE GENOMIC DNA]</scope>
    <source>
        <strain evidence="1 2">JCM20276</strain>
    </source>
</reference>
<accession>A0A6S6PJ45</accession>
<gene>
    <name evidence="1" type="ORF">AAJCM20276_19670</name>
</gene>
<organism evidence="1 2">
    <name type="scientific">Acetobacter aceti</name>
    <dbReference type="NCBI Taxonomy" id="435"/>
    <lineage>
        <taxon>Bacteria</taxon>
        <taxon>Pseudomonadati</taxon>
        <taxon>Pseudomonadota</taxon>
        <taxon>Alphaproteobacteria</taxon>
        <taxon>Acetobacterales</taxon>
        <taxon>Acetobacteraceae</taxon>
        <taxon>Acetobacter</taxon>
        <taxon>Acetobacter subgen. Acetobacter</taxon>
    </lineage>
</organism>
<evidence type="ECO:0000313" key="1">
    <source>
        <dbReference type="EMBL" id="BCI67343.1"/>
    </source>
</evidence>
<evidence type="ECO:0000313" key="2">
    <source>
        <dbReference type="Proteomes" id="UP000515220"/>
    </source>
</evidence>